<reference evidence="3" key="1">
    <citation type="submission" date="2012-09" db="EMBL/GenBank/DDBJ databases">
        <authorList>
            <person name="Martin A.A."/>
        </authorList>
    </citation>
    <scope>NUCLEOTIDE SEQUENCE</scope>
</reference>
<dbReference type="GO" id="GO:0005546">
    <property type="term" value="F:phosphatidylinositol-4,5-bisphosphate binding"/>
    <property type="evidence" value="ECO:0007669"/>
    <property type="project" value="TreeGrafter"/>
</dbReference>
<evidence type="ECO:0000256" key="1">
    <source>
        <dbReference type="ARBA" id="ARBA00022737"/>
    </source>
</evidence>
<dbReference type="STRING" id="6313.A0A0K0D2Y6"/>
<dbReference type="InterPro" id="IPR007123">
    <property type="entry name" value="Gelsolin-like_dom"/>
</dbReference>
<sequence>MKAGCVTDGNLGEIGRLEQVELRTIFGTKLKFKLEPVLKTQYGEFYTGDAYVCLHSKNRDEWHIHFWIGEEATTDEMGTAAITTVEIDQALNGLPVQHREIQNHESPLFLSYFPNGIRLSIGTV</sequence>
<dbReference type="InterPro" id="IPR007122">
    <property type="entry name" value="Villin/Gelsolin"/>
</dbReference>
<protein>
    <submittedName>
        <fullName evidence="4">Gelsolin-like domain-containing protein</fullName>
    </submittedName>
</protein>
<dbReference type="WBParaSite" id="ACAC_0000443101-mRNA-1">
    <property type="protein sequence ID" value="ACAC_0000443101-mRNA-1"/>
    <property type="gene ID" value="ACAC_0000443101"/>
</dbReference>
<dbReference type="SMART" id="SM00262">
    <property type="entry name" value="GEL"/>
    <property type="match status" value="1"/>
</dbReference>
<evidence type="ECO:0000313" key="4">
    <source>
        <dbReference type="WBParaSite" id="ACAC_0000443101-mRNA-1"/>
    </source>
</evidence>
<dbReference type="Pfam" id="PF00626">
    <property type="entry name" value="Gelsolin"/>
    <property type="match status" value="1"/>
</dbReference>
<dbReference type="GO" id="GO:0008154">
    <property type="term" value="P:actin polymerization or depolymerization"/>
    <property type="evidence" value="ECO:0007669"/>
    <property type="project" value="TreeGrafter"/>
</dbReference>
<dbReference type="AlphaFoldDB" id="A0A0K0D2Y6"/>
<dbReference type="GO" id="GO:0051014">
    <property type="term" value="P:actin filament severing"/>
    <property type="evidence" value="ECO:0007669"/>
    <property type="project" value="TreeGrafter"/>
</dbReference>
<feature type="domain" description="Gelsolin-like" evidence="2">
    <location>
        <begin position="32"/>
        <end position="110"/>
    </location>
</feature>
<dbReference type="GO" id="GO:0051015">
    <property type="term" value="F:actin filament binding"/>
    <property type="evidence" value="ECO:0007669"/>
    <property type="project" value="InterPro"/>
</dbReference>
<accession>A0A0K0D2Y6</accession>
<dbReference type="CDD" id="cd11290">
    <property type="entry name" value="gelsolin_S1_like"/>
    <property type="match status" value="1"/>
</dbReference>
<keyword evidence="3" id="KW-1185">Reference proteome</keyword>
<evidence type="ECO:0000313" key="3">
    <source>
        <dbReference type="Proteomes" id="UP000035642"/>
    </source>
</evidence>
<organism evidence="3 4">
    <name type="scientific">Angiostrongylus cantonensis</name>
    <name type="common">Rat lungworm</name>
    <dbReference type="NCBI Taxonomy" id="6313"/>
    <lineage>
        <taxon>Eukaryota</taxon>
        <taxon>Metazoa</taxon>
        <taxon>Ecdysozoa</taxon>
        <taxon>Nematoda</taxon>
        <taxon>Chromadorea</taxon>
        <taxon>Rhabditida</taxon>
        <taxon>Rhabditina</taxon>
        <taxon>Rhabditomorpha</taxon>
        <taxon>Strongyloidea</taxon>
        <taxon>Metastrongylidae</taxon>
        <taxon>Angiostrongylus</taxon>
    </lineage>
</organism>
<dbReference type="GO" id="GO:0005737">
    <property type="term" value="C:cytoplasm"/>
    <property type="evidence" value="ECO:0007669"/>
    <property type="project" value="TreeGrafter"/>
</dbReference>
<dbReference type="GO" id="GO:0051016">
    <property type="term" value="P:barbed-end actin filament capping"/>
    <property type="evidence" value="ECO:0007669"/>
    <property type="project" value="TreeGrafter"/>
</dbReference>
<keyword evidence="1" id="KW-0677">Repeat</keyword>
<proteinExistence type="predicted"/>
<dbReference type="GO" id="GO:0015629">
    <property type="term" value="C:actin cytoskeleton"/>
    <property type="evidence" value="ECO:0007669"/>
    <property type="project" value="TreeGrafter"/>
</dbReference>
<dbReference type="Gene3D" id="3.40.20.10">
    <property type="entry name" value="Severin"/>
    <property type="match status" value="1"/>
</dbReference>
<dbReference type="PANTHER" id="PTHR11977:SF123">
    <property type="entry name" value="GELSOLIN"/>
    <property type="match status" value="1"/>
</dbReference>
<reference evidence="4" key="2">
    <citation type="submission" date="2017-02" db="UniProtKB">
        <authorList>
            <consortium name="WormBaseParasite"/>
        </authorList>
    </citation>
    <scope>IDENTIFICATION</scope>
</reference>
<dbReference type="InterPro" id="IPR029006">
    <property type="entry name" value="ADF-H/Gelsolin-like_dom_sf"/>
</dbReference>
<evidence type="ECO:0000259" key="2">
    <source>
        <dbReference type="Pfam" id="PF00626"/>
    </source>
</evidence>
<dbReference type="PRINTS" id="PR00597">
    <property type="entry name" value="GELSOLIN"/>
</dbReference>
<dbReference type="PANTHER" id="PTHR11977">
    <property type="entry name" value="VILLIN"/>
    <property type="match status" value="1"/>
</dbReference>
<dbReference type="Proteomes" id="UP000035642">
    <property type="component" value="Unassembled WGS sequence"/>
</dbReference>
<dbReference type="SUPFAM" id="SSF55753">
    <property type="entry name" value="Actin depolymerizing proteins"/>
    <property type="match status" value="1"/>
</dbReference>
<name>A0A0K0D2Y6_ANGCA</name>